<evidence type="ECO:0000256" key="5">
    <source>
        <dbReference type="RuleBase" id="RU363029"/>
    </source>
</evidence>
<comment type="similarity">
    <text evidence="1 5">Belongs to the geminiviridae replication enhancer protein family.</text>
</comment>
<accession>A0A6C0W0P5</accession>
<keyword evidence="2 5" id="KW-0945">Host-virus interaction</keyword>
<dbReference type="InterPro" id="IPR000657">
    <property type="entry name" value="Gemini_AL3"/>
</dbReference>
<comment type="function">
    <text evidence="3">Increases viral DNA accumulation. Enhances infectivity and symptom expression.</text>
</comment>
<reference evidence="6" key="1">
    <citation type="submission" date="2019-07" db="EMBL/GenBank/DDBJ databases">
        <authorList>
            <person name="Gorane A.T."/>
            <person name="K C."/>
            <person name="Rao A."/>
            <person name="Tripathi S."/>
        </authorList>
    </citation>
    <scope>NUCLEOTIDE SEQUENCE</scope>
    <source>
        <strain evidence="6">Pune_01</strain>
    </source>
</reference>
<dbReference type="EMBL" id="MN166094">
    <property type="protein sequence ID" value="QIC19063.1"/>
    <property type="molecule type" value="Genomic_DNA"/>
</dbReference>
<sequence>MDSRTGESITAAQAMNGVYIWEVPNPLYFKISDHDQRPLNMNHDIIHVRVQFNHNIRKELGIHKCFLGLRIHTRSQPPTGRFLRVFKTQVLKYLDNLGVLSINNCIRAFKHVLYDVLHDTIDVIEDHDIKFKIY</sequence>
<reference evidence="6" key="2">
    <citation type="journal article" date="2020" name="J. Biosci.">
        <title>Aleurothrixus trachoides (Back) can transmit begomovirus from Duranta to potato, tomato and bell pepper.</title>
        <authorList>
            <person name="Verma R."/>
        </authorList>
    </citation>
    <scope>NUCLEOTIDE SEQUENCE</scope>
    <source>
        <strain evidence="6">Pune_01</strain>
    </source>
</reference>
<protein>
    <recommendedName>
        <fullName evidence="5">Replication enhancer</fullName>
        <shortName evidence="5">REn</shortName>
    </recommendedName>
</protein>
<name>A0A6C0W0P5_9GEMI</name>
<evidence type="ECO:0000256" key="2">
    <source>
        <dbReference type="ARBA" id="ARBA00022581"/>
    </source>
</evidence>
<dbReference type="GO" id="GO:0016032">
    <property type="term" value="P:viral process"/>
    <property type="evidence" value="ECO:0007669"/>
    <property type="project" value="InterPro"/>
</dbReference>
<comment type="subunit">
    <text evidence="4 5">Homooligomer. Interacts with the replication-associated protein (REP). Interacts with host proliferating cell nuclear antigen (PCNA). Interacts with host retinoblastoma-related protein 1 (RBR1), and may thereby deregulate the host cell cycle. Oligomerization and interaction with PCNA are necessary for optimal replication enhancement.</text>
</comment>
<dbReference type="Pfam" id="PF01407">
    <property type="entry name" value="Gemini_AL3"/>
    <property type="match status" value="1"/>
</dbReference>
<proteinExistence type="inferred from homology"/>
<organism evidence="6">
    <name type="scientific">Duranta leaf curl virus</name>
    <dbReference type="NCBI Taxonomy" id="742163"/>
    <lineage>
        <taxon>Viruses</taxon>
        <taxon>Monodnaviria</taxon>
        <taxon>Shotokuvirae</taxon>
        <taxon>Cressdnaviricota</taxon>
        <taxon>Repensiviricetes</taxon>
        <taxon>Geplafuvirales</taxon>
        <taxon>Geminiviridae</taxon>
        <taxon>Begomovirus</taxon>
        <taxon>Begomovirus durantae</taxon>
    </lineage>
</organism>
<evidence type="ECO:0000256" key="3">
    <source>
        <dbReference type="ARBA" id="ARBA00025603"/>
    </source>
</evidence>
<dbReference type="PRINTS" id="PR00231">
    <property type="entry name" value="GEMCOATAL3"/>
</dbReference>
<evidence type="ECO:0000313" key="6">
    <source>
        <dbReference type="EMBL" id="QIC19063.1"/>
    </source>
</evidence>
<evidence type="ECO:0000256" key="4">
    <source>
        <dbReference type="ARBA" id="ARBA00025955"/>
    </source>
</evidence>
<evidence type="ECO:0000256" key="1">
    <source>
        <dbReference type="ARBA" id="ARBA00009424"/>
    </source>
</evidence>